<dbReference type="Pfam" id="PF05913">
    <property type="entry name" value="MupG_C"/>
    <property type="match status" value="1"/>
</dbReference>
<feature type="domain" description="6-phospho-N-acetylmuramidase C-terminal" evidence="1">
    <location>
        <begin position="257"/>
        <end position="352"/>
    </location>
</feature>
<evidence type="ECO:0000259" key="1">
    <source>
        <dbReference type="Pfam" id="PF05913"/>
    </source>
</evidence>
<name>A0A7H8QA75_9BACL</name>
<dbReference type="Gene3D" id="3.20.20.70">
    <property type="entry name" value="Aldolase class I"/>
    <property type="match status" value="1"/>
</dbReference>
<proteinExistence type="predicted"/>
<protein>
    <submittedName>
        <fullName evidence="3">DUF871 domain-containing protein</fullName>
    </submittedName>
</protein>
<dbReference type="SUPFAM" id="SSF51445">
    <property type="entry name" value="(Trans)glycosidases"/>
    <property type="match status" value="1"/>
</dbReference>
<gene>
    <name evidence="3" type="ORF">HF394_10315</name>
</gene>
<dbReference type="AlphaFoldDB" id="A0A7H8QA75"/>
<dbReference type="EMBL" id="CP051177">
    <property type="protein sequence ID" value="QKX50944.1"/>
    <property type="molecule type" value="Genomic_DNA"/>
</dbReference>
<dbReference type="PANTHER" id="PTHR38435">
    <property type="match status" value="1"/>
</dbReference>
<dbReference type="InterPro" id="IPR017853">
    <property type="entry name" value="GH"/>
</dbReference>
<evidence type="ECO:0000313" key="4">
    <source>
        <dbReference type="Proteomes" id="UP000509222"/>
    </source>
</evidence>
<dbReference type="SUPFAM" id="SSF50891">
    <property type="entry name" value="Cyclophilin-like"/>
    <property type="match status" value="1"/>
</dbReference>
<dbReference type="Pfam" id="PF19200">
    <property type="entry name" value="MupG_N"/>
    <property type="match status" value="1"/>
</dbReference>
<accession>A0A7H8QA75</accession>
<evidence type="ECO:0000259" key="2">
    <source>
        <dbReference type="Pfam" id="PF19200"/>
    </source>
</evidence>
<dbReference type="Proteomes" id="UP000509222">
    <property type="component" value="Chromosome"/>
</dbReference>
<reference evidence="4" key="1">
    <citation type="submission" date="2020-06" db="EMBL/GenBank/DDBJ databases">
        <title>Isolation of Planomicrobium glaciei.</title>
        <authorList>
            <person name="Malisova L."/>
            <person name="Safrankova R."/>
            <person name="Jakubu V."/>
            <person name="Spanelova P."/>
        </authorList>
    </citation>
    <scope>NUCLEOTIDE SEQUENCE [LARGE SCALE GENOMIC DNA]</scope>
    <source>
        <strain evidence="4">NRL-ATB46093</strain>
    </source>
</reference>
<dbReference type="PANTHER" id="PTHR38435:SF2">
    <property type="entry name" value="DUF871 DOMAIN-CONTAINING PROTEIN"/>
    <property type="match status" value="1"/>
</dbReference>
<sequence length="355" mass="39902">MRGISVYLGEGSPKELEPYIQRVRKLGFSAIFTSLHIPEEDPSLYEERLRELGVLARAYDMELMADISPKSLGHLGFTWDNAEGLVEWGVTGLRIDYGIKEDTIAELSGKMKIALNASTLTQEGLARLKAAGLRTEAVEAWHNFYPRPETGLDTQDFYEVNEWLKSEGLAVMAFIPGDGKRRGPLFEGLPTLEEHRSVSPFAAYVAFEKSGLVDKILVGDITLSEESLAQFAAYEQGVLQLRAKKLTENQALLETAGLVQTNRMDAARDCVRSMESREYGLFGTRQLAPEHTIERPTGSITVDNERYGRYQGEMQITKRDLQEDDRVNVIGRVLQKDLTLLKHINSGVKFQLMWV</sequence>
<dbReference type="InterPro" id="IPR043894">
    <property type="entry name" value="MupG_C"/>
</dbReference>
<dbReference type="InterPro" id="IPR008589">
    <property type="entry name" value="MupG"/>
</dbReference>
<dbReference type="InterPro" id="IPR043797">
    <property type="entry name" value="MupG_N"/>
</dbReference>
<dbReference type="InterPro" id="IPR013785">
    <property type="entry name" value="Aldolase_TIM"/>
</dbReference>
<dbReference type="RefSeq" id="WP_176294535.1">
    <property type="nucleotide sequence ID" value="NZ_CP051177.1"/>
</dbReference>
<keyword evidence="4" id="KW-1185">Reference proteome</keyword>
<dbReference type="InterPro" id="IPR029000">
    <property type="entry name" value="Cyclophilin-like_dom_sf"/>
</dbReference>
<evidence type="ECO:0000313" key="3">
    <source>
        <dbReference type="EMBL" id="QKX50944.1"/>
    </source>
</evidence>
<feature type="domain" description="6-phospho-N-acetylmuramidase N-terminal" evidence="2">
    <location>
        <begin position="3"/>
        <end position="232"/>
    </location>
</feature>
<dbReference type="Gene3D" id="2.40.100.10">
    <property type="entry name" value="Cyclophilin-like"/>
    <property type="match status" value="1"/>
</dbReference>
<organism evidence="3 4">
    <name type="scientific">Planococcus glaciei</name>
    <dbReference type="NCBI Taxonomy" id="459472"/>
    <lineage>
        <taxon>Bacteria</taxon>
        <taxon>Bacillati</taxon>
        <taxon>Bacillota</taxon>
        <taxon>Bacilli</taxon>
        <taxon>Bacillales</taxon>
        <taxon>Caryophanaceae</taxon>
        <taxon>Planococcus</taxon>
    </lineage>
</organism>